<evidence type="ECO:0000313" key="3">
    <source>
        <dbReference type="Proteomes" id="UP001501115"/>
    </source>
</evidence>
<organism evidence="2 3">
    <name type="scientific">Streptomyces venetus</name>
    <dbReference type="NCBI Taxonomy" id="1701086"/>
    <lineage>
        <taxon>Bacteria</taxon>
        <taxon>Bacillati</taxon>
        <taxon>Actinomycetota</taxon>
        <taxon>Actinomycetes</taxon>
        <taxon>Kitasatosporales</taxon>
        <taxon>Streptomycetaceae</taxon>
        <taxon>Streptomyces</taxon>
    </lineage>
</organism>
<protein>
    <submittedName>
        <fullName evidence="2">Uncharacterized protein</fullName>
    </submittedName>
</protein>
<evidence type="ECO:0000313" key="2">
    <source>
        <dbReference type="EMBL" id="GAA4340320.1"/>
    </source>
</evidence>
<gene>
    <name evidence="2" type="ORF">GCM10023086_75790</name>
</gene>
<proteinExistence type="predicted"/>
<keyword evidence="3" id="KW-1185">Reference proteome</keyword>
<feature type="region of interest" description="Disordered" evidence="1">
    <location>
        <begin position="290"/>
        <end position="311"/>
    </location>
</feature>
<dbReference type="Proteomes" id="UP001501115">
    <property type="component" value="Unassembled WGS sequence"/>
</dbReference>
<name>A0ABP8HK15_9ACTN</name>
<evidence type="ECO:0000256" key="1">
    <source>
        <dbReference type="SAM" id="MobiDB-lite"/>
    </source>
</evidence>
<accession>A0ABP8HK15</accession>
<sequence>MLSCKVAAACDNGSAADCRHRPHRKWLLALFLLDAGVRLATRAVPAPGRPALTRHDDGVRAGVVAAAALHHGDHLLSPLAVLSLEVGQDRSGGNLRGRCGVVIDVNSELLTSAASAAGAVALVFVGGWDNARRTRKAEARKDAAADRAALEAQADELVAAVLALKVAGHTHDQFFAGWQAKGRLAANWLTQGMTVVAFSRRDVYAKALAFFSVGDRLLERWDRDTAASAAGLAAPLSRLGAAAAPLMRRAEPGIAAAAEAVYEAAVGHHGDDDRMAQALETFHAVLRTALEPPPPRGPLAGPGAPPAGRERVAVPALVGPVVLARTPGSK</sequence>
<dbReference type="EMBL" id="BAABET010000019">
    <property type="protein sequence ID" value="GAA4340320.1"/>
    <property type="molecule type" value="Genomic_DNA"/>
</dbReference>
<comment type="caution">
    <text evidence="2">The sequence shown here is derived from an EMBL/GenBank/DDBJ whole genome shotgun (WGS) entry which is preliminary data.</text>
</comment>
<reference evidence="3" key="1">
    <citation type="journal article" date="2019" name="Int. J. Syst. Evol. Microbiol.">
        <title>The Global Catalogue of Microorganisms (GCM) 10K type strain sequencing project: providing services to taxonomists for standard genome sequencing and annotation.</title>
        <authorList>
            <consortium name="The Broad Institute Genomics Platform"/>
            <consortium name="The Broad Institute Genome Sequencing Center for Infectious Disease"/>
            <person name="Wu L."/>
            <person name="Ma J."/>
        </authorList>
    </citation>
    <scope>NUCLEOTIDE SEQUENCE [LARGE SCALE GENOMIC DNA]</scope>
    <source>
        <strain evidence="3">JCM 31290</strain>
    </source>
</reference>